<evidence type="ECO:0000256" key="1">
    <source>
        <dbReference type="SAM" id="Phobius"/>
    </source>
</evidence>
<protein>
    <submittedName>
        <fullName evidence="2">Uncharacterized protein</fullName>
    </submittedName>
</protein>
<name>A0A5J5B6Q0_9ASTE</name>
<feature type="transmembrane region" description="Helical" evidence="1">
    <location>
        <begin position="186"/>
        <end position="203"/>
    </location>
</feature>
<sequence length="231" mass="26082">MAFAASAVSPSSFRIKLFNGQPCQLPSSLQIRAWNLPTSAKCSVKLPAVAQFHEPHKAKMPMNNIKEKLWEVIPDPVKDFPWKKAEDISERKFLIVGQEALKWSLIVLFVLSSVSDVIYSISRNKELMIPLGLFVGCMVADFLKETSRELFLNWKGRGLSQNLLGIGCFFVLVKIIFTYFLVPGQIFLLHVANGGLMQVLWFWKSLLEEQDRDDRESSLLEDASTAMNAEG</sequence>
<keyword evidence="1" id="KW-0812">Transmembrane</keyword>
<dbReference type="EMBL" id="CM018038">
    <property type="protein sequence ID" value="KAA8538254.1"/>
    <property type="molecule type" value="Genomic_DNA"/>
</dbReference>
<evidence type="ECO:0000313" key="2">
    <source>
        <dbReference type="EMBL" id="KAA8538254.1"/>
    </source>
</evidence>
<keyword evidence="1" id="KW-1133">Transmembrane helix</keyword>
<dbReference type="PANTHER" id="PTHR36000">
    <property type="entry name" value="DEFECTIVE 1273 PROTEIN, PUTATIVE-RELATED"/>
    <property type="match status" value="1"/>
</dbReference>
<feature type="transmembrane region" description="Helical" evidence="1">
    <location>
        <begin position="163"/>
        <end position="180"/>
    </location>
</feature>
<keyword evidence="1" id="KW-0472">Membrane</keyword>
<reference evidence="2 3" key="1">
    <citation type="submission" date="2019-09" db="EMBL/GenBank/DDBJ databases">
        <title>A chromosome-level genome assembly of the Chinese tupelo Nyssa sinensis.</title>
        <authorList>
            <person name="Yang X."/>
            <person name="Kang M."/>
            <person name="Yang Y."/>
            <person name="Xiong H."/>
            <person name="Wang M."/>
            <person name="Zhang Z."/>
            <person name="Wang Z."/>
            <person name="Wu H."/>
            <person name="Ma T."/>
            <person name="Liu J."/>
            <person name="Xi Z."/>
        </authorList>
    </citation>
    <scope>NUCLEOTIDE SEQUENCE [LARGE SCALE GENOMIC DNA]</scope>
    <source>
        <strain evidence="2">J267</strain>
        <tissue evidence="2">Leaf</tissue>
    </source>
</reference>
<proteinExistence type="predicted"/>
<dbReference type="Proteomes" id="UP000325577">
    <property type="component" value="Linkage Group LG15"/>
</dbReference>
<dbReference type="PANTHER" id="PTHR36000:SF3">
    <property type="entry name" value="EMBRYO DEFECTIVE 1273"/>
    <property type="match status" value="1"/>
</dbReference>
<organism evidence="2 3">
    <name type="scientific">Nyssa sinensis</name>
    <dbReference type="NCBI Taxonomy" id="561372"/>
    <lineage>
        <taxon>Eukaryota</taxon>
        <taxon>Viridiplantae</taxon>
        <taxon>Streptophyta</taxon>
        <taxon>Embryophyta</taxon>
        <taxon>Tracheophyta</taxon>
        <taxon>Spermatophyta</taxon>
        <taxon>Magnoliopsida</taxon>
        <taxon>eudicotyledons</taxon>
        <taxon>Gunneridae</taxon>
        <taxon>Pentapetalae</taxon>
        <taxon>asterids</taxon>
        <taxon>Cornales</taxon>
        <taxon>Nyssaceae</taxon>
        <taxon>Nyssa</taxon>
    </lineage>
</organism>
<accession>A0A5J5B6Q0</accession>
<dbReference type="OrthoDB" id="742048at2759"/>
<gene>
    <name evidence="2" type="ORF">F0562_027923</name>
</gene>
<evidence type="ECO:0000313" key="3">
    <source>
        <dbReference type="Proteomes" id="UP000325577"/>
    </source>
</evidence>
<keyword evidence="3" id="KW-1185">Reference proteome</keyword>
<dbReference type="AlphaFoldDB" id="A0A5J5B6Q0"/>